<dbReference type="InterPro" id="IPR050214">
    <property type="entry name" value="Cys_Synth/Cystath_Beta-Synth"/>
</dbReference>
<dbReference type="InterPro" id="IPR001926">
    <property type="entry name" value="TrpB-like_PALP"/>
</dbReference>
<dbReference type="EMBL" id="JARIHO010000064">
    <property type="protein sequence ID" value="KAJ7314916.1"/>
    <property type="molecule type" value="Genomic_DNA"/>
</dbReference>
<dbReference type="PROSITE" id="PS50206">
    <property type="entry name" value="RHODANESE_3"/>
    <property type="match status" value="1"/>
</dbReference>
<evidence type="ECO:0000259" key="2">
    <source>
        <dbReference type="PROSITE" id="PS50206"/>
    </source>
</evidence>
<proteinExistence type="predicted"/>
<sequence>MDLSHEYEQHPKFTVAPSTRTSNRAANDRVTRPWAANIKENIAHVNLTYASCAEPSSRSICIASRRSRFLSGRLPCILPHLISLQMDKVNPMNVFEGENSLLDFYNPELGPPIPLVELPSRLNPFRQDGVRIYAKLMSHVPAANIKSLPALNMILRAQEEGQITSETHALVEYSSGSTITSIGLIANILGIPKVKAYVTNKTTVVKLQLLRFFGLDVTLFGGPVHPVHEDPNGGIFVAAQEGREEPGVVNPDQYFNPNNYEAHSRWTGPQIFAQLPGIKVFAASLGTAGTLTGTGLYLKKVTSVVSIGVATAPEDRVPGPRSLNVLRDIEFPWKEAHDVVEEVGSFEAYGKSMELSRMGLLAGPSSGLTLVGLFNFLTKRKAGGTLDELRDAGGEIPCVFICADQPFQYIGDYFKKLPPSHFCPVSNEELFTSDSYPYNMDWEVTSEKGQHILESNGGLPVCILDLRNADDFNASHIAGSLNVDVGARDLPNPYKHAPTLAQLWRQLDEGLSANDPTFGPALEGKRVLTISYDGNVARLAMSILRNRGLETYCVQGRGEDFVGCVRPRS</sequence>
<dbReference type="AlphaFoldDB" id="A0AAD7EEU0"/>
<accession>A0AAD7EEU0</accession>
<gene>
    <name evidence="3" type="ORF">DFH08DRAFT_790465</name>
</gene>
<feature type="compositionally biased region" description="Polar residues" evidence="1">
    <location>
        <begin position="16"/>
        <end position="25"/>
    </location>
</feature>
<organism evidence="3 4">
    <name type="scientific">Mycena albidolilacea</name>
    <dbReference type="NCBI Taxonomy" id="1033008"/>
    <lineage>
        <taxon>Eukaryota</taxon>
        <taxon>Fungi</taxon>
        <taxon>Dikarya</taxon>
        <taxon>Basidiomycota</taxon>
        <taxon>Agaricomycotina</taxon>
        <taxon>Agaricomycetes</taxon>
        <taxon>Agaricomycetidae</taxon>
        <taxon>Agaricales</taxon>
        <taxon>Marasmiineae</taxon>
        <taxon>Mycenaceae</taxon>
        <taxon>Mycena</taxon>
    </lineage>
</organism>
<dbReference type="InterPro" id="IPR036052">
    <property type="entry name" value="TrpB-like_PALP_sf"/>
</dbReference>
<reference evidence="3" key="1">
    <citation type="submission" date="2023-03" db="EMBL/GenBank/DDBJ databases">
        <title>Massive genome expansion in bonnet fungi (Mycena s.s.) driven by repeated elements and novel gene families across ecological guilds.</title>
        <authorList>
            <consortium name="Lawrence Berkeley National Laboratory"/>
            <person name="Harder C.B."/>
            <person name="Miyauchi S."/>
            <person name="Viragh M."/>
            <person name="Kuo A."/>
            <person name="Thoen E."/>
            <person name="Andreopoulos B."/>
            <person name="Lu D."/>
            <person name="Skrede I."/>
            <person name="Drula E."/>
            <person name="Henrissat B."/>
            <person name="Morin E."/>
            <person name="Kohler A."/>
            <person name="Barry K."/>
            <person name="LaButti K."/>
            <person name="Morin E."/>
            <person name="Salamov A."/>
            <person name="Lipzen A."/>
            <person name="Mereny Z."/>
            <person name="Hegedus B."/>
            <person name="Baldrian P."/>
            <person name="Stursova M."/>
            <person name="Weitz H."/>
            <person name="Taylor A."/>
            <person name="Grigoriev I.V."/>
            <person name="Nagy L.G."/>
            <person name="Martin F."/>
            <person name="Kauserud H."/>
        </authorList>
    </citation>
    <scope>NUCLEOTIDE SEQUENCE</scope>
    <source>
        <strain evidence="3">CBHHK002</strain>
    </source>
</reference>
<dbReference type="Pfam" id="PF00581">
    <property type="entry name" value="Rhodanese"/>
    <property type="match status" value="1"/>
</dbReference>
<evidence type="ECO:0000313" key="4">
    <source>
        <dbReference type="Proteomes" id="UP001218218"/>
    </source>
</evidence>
<dbReference type="SUPFAM" id="SSF52821">
    <property type="entry name" value="Rhodanese/Cell cycle control phosphatase"/>
    <property type="match status" value="1"/>
</dbReference>
<dbReference type="Gene3D" id="3.40.250.10">
    <property type="entry name" value="Rhodanese-like domain"/>
    <property type="match status" value="1"/>
</dbReference>
<evidence type="ECO:0000256" key="1">
    <source>
        <dbReference type="SAM" id="MobiDB-lite"/>
    </source>
</evidence>
<dbReference type="SUPFAM" id="SSF53686">
    <property type="entry name" value="Tryptophan synthase beta subunit-like PLP-dependent enzymes"/>
    <property type="match status" value="1"/>
</dbReference>
<dbReference type="CDD" id="cd00158">
    <property type="entry name" value="RHOD"/>
    <property type="match status" value="1"/>
</dbReference>
<dbReference type="Gene3D" id="3.40.50.1100">
    <property type="match status" value="2"/>
</dbReference>
<feature type="region of interest" description="Disordered" evidence="1">
    <location>
        <begin position="1"/>
        <end position="26"/>
    </location>
</feature>
<name>A0AAD7EEU0_9AGAR</name>
<keyword evidence="4" id="KW-1185">Reference proteome</keyword>
<dbReference type="PANTHER" id="PTHR10314">
    <property type="entry name" value="CYSTATHIONINE BETA-SYNTHASE"/>
    <property type="match status" value="1"/>
</dbReference>
<protein>
    <submittedName>
        <fullName evidence="3">Cysteine synthase B</fullName>
    </submittedName>
</protein>
<dbReference type="Pfam" id="PF00291">
    <property type="entry name" value="PALP"/>
    <property type="match status" value="1"/>
</dbReference>
<feature type="compositionally biased region" description="Basic and acidic residues" evidence="1">
    <location>
        <begin position="1"/>
        <end position="11"/>
    </location>
</feature>
<comment type="caution">
    <text evidence="3">The sequence shown here is derived from an EMBL/GenBank/DDBJ whole genome shotgun (WGS) entry which is preliminary data.</text>
</comment>
<dbReference type="InterPro" id="IPR001763">
    <property type="entry name" value="Rhodanese-like_dom"/>
</dbReference>
<dbReference type="InterPro" id="IPR036873">
    <property type="entry name" value="Rhodanese-like_dom_sf"/>
</dbReference>
<feature type="domain" description="Rhodanese" evidence="2">
    <location>
        <begin position="461"/>
        <end position="562"/>
    </location>
</feature>
<evidence type="ECO:0000313" key="3">
    <source>
        <dbReference type="EMBL" id="KAJ7314916.1"/>
    </source>
</evidence>
<dbReference type="Proteomes" id="UP001218218">
    <property type="component" value="Unassembled WGS sequence"/>
</dbReference>